<dbReference type="RefSeq" id="WP_107245959.1">
    <property type="nucleotide sequence ID" value="NZ_PYMJ01000049.1"/>
</dbReference>
<dbReference type="Proteomes" id="UP000240987">
    <property type="component" value="Unassembled WGS sequence"/>
</dbReference>
<organism evidence="1 2">
    <name type="scientific">Photobacterium frigidiphilum</name>
    <dbReference type="NCBI Taxonomy" id="264736"/>
    <lineage>
        <taxon>Bacteria</taxon>
        <taxon>Pseudomonadati</taxon>
        <taxon>Pseudomonadota</taxon>
        <taxon>Gammaproteobacteria</taxon>
        <taxon>Vibrionales</taxon>
        <taxon>Vibrionaceae</taxon>
        <taxon>Photobacterium</taxon>
    </lineage>
</organism>
<reference evidence="1 2" key="1">
    <citation type="submission" date="2018-01" db="EMBL/GenBank/DDBJ databases">
        <title>Whole genome sequencing of Histamine producing bacteria.</title>
        <authorList>
            <person name="Butler K."/>
        </authorList>
    </citation>
    <scope>NUCLEOTIDE SEQUENCE [LARGE SCALE GENOMIC DNA]</scope>
    <source>
        <strain evidence="1 2">JCM 12947</strain>
    </source>
</reference>
<comment type="caution">
    <text evidence="1">The sequence shown here is derived from an EMBL/GenBank/DDBJ whole genome shotgun (WGS) entry which is preliminary data.</text>
</comment>
<accession>A0A2T3J728</accession>
<sequence length="120" mass="14066">MGFPNKNSRHTMANGSLQDYKGVYQEMCKMALFLTNIIAGDLVDNPQHIDREELENVLRITHELWKLYPATLSEHDRLLEQLQTCINHFSTSMNTPLTHFIDHDESVNIQRLNTHKKQKY</sequence>
<proteinExistence type="predicted"/>
<evidence type="ECO:0000313" key="1">
    <source>
        <dbReference type="EMBL" id="PSU44539.1"/>
    </source>
</evidence>
<evidence type="ECO:0000313" key="2">
    <source>
        <dbReference type="Proteomes" id="UP000240987"/>
    </source>
</evidence>
<keyword evidence="2" id="KW-1185">Reference proteome</keyword>
<dbReference type="EMBL" id="PYMJ01000049">
    <property type="protein sequence ID" value="PSU44539.1"/>
    <property type="molecule type" value="Genomic_DNA"/>
</dbReference>
<name>A0A2T3J728_9GAMM</name>
<dbReference type="AlphaFoldDB" id="A0A2T3J728"/>
<gene>
    <name evidence="1" type="ORF">C9J12_27095</name>
</gene>
<protein>
    <submittedName>
        <fullName evidence="1">Uncharacterized protein</fullName>
    </submittedName>
</protein>